<organism evidence="2 3">
    <name type="scientific">Limosilactobacillus reuteri</name>
    <name type="common">Lactobacillus reuteri</name>
    <dbReference type="NCBI Taxonomy" id="1598"/>
    <lineage>
        <taxon>Bacteria</taxon>
        <taxon>Bacillati</taxon>
        <taxon>Bacillota</taxon>
        <taxon>Bacilli</taxon>
        <taxon>Lactobacillales</taxon>
        <taxon>Lactobacillaceae</taxon>
        <taxon>Limosilactobacillus</taxon>
    </lineage>
</organism>
<protein>
    <recommendedName>
        <fullName evidence="4">Toxin</fullName>
    </recommendedName>
</protein>
<evidence type="ECO:0000313" key="3">
    <source>
        <dbReference type="Proteomes" id="UP000472879"/>
    </source>
</evidence>
<name>A0A6L5P4H7_LIMRT</name>
<comment type="caution">
    <text evidence="2">The sequence shown here is derived from an EMBL/GenBank/DDBJ whole genome shotgun (WGS) entry which is preliminary data.</text>
</comment>
<dbReference type="EMBL" id="WJNA01000005">
    <property type="protein sequence ID" value="MRH08497.1"/>
    <property type="molecule type" value="Genomic_DNA"/>
</dbReference>
<dbReference type="EMBL" id="WJNA01000005">
    <property type="protein sequence ID" value="MRH08447.1"/>
    <property type="molecule type" value="Genomic_DNA"/>
</dbReference>
<evidence type="ECO:0000313" key="2">
    <source>
        <dbReference type="EMBL" id="MRH08497.1"/>
    </source>
</evidence>
<reference evidence="2 3" key="1">
    <citation type="submission" date="2019-11" db="EMBL/GenBank/DDBJ databases">
        <title>Draft genome sequence of 12 host-associated Lactobacillus reuteri rodent strains.</title>
        <authorList>
            <person name="Zhang S."/>
            <person name="Ozcam M."/>
            <person name="Van Pijkeren J.P."/>
        </authorList>
    </citation>
    <scope>NUCLEOTIDE SEQUENCE [LARGE SCALE GENOMIC DNA]</scope>
    <source>
        <strain evidence="2 3">Lr4020</strain>
    </source>
</reference>
<dbReference type="AlphaFoldDB" id="A0A6L5P4H7"/>
<dbReference type="RefSeq" id="WP_153704654.1">
    <property type="nucleotide sequence ID" value="NZ_WJNA01000005.1"/>
</dbReference>
<gene>
    <name evidence="1" type="ORF">GIX81_03110</name>
    <name evidence="2" type="ORF">GIX81_03360</name>
</gene>
<evidence type="ECO:0008006" key="4">
    <source>
        <dbReference type="Google" id="ProtNLM"/>
    </source>
</evidence>
<evidence type="ECO:0000313" key="1">
    <source>
        <dbReference type="EMBL" id="MRH08447.1"/>
    </source>
</evidence>
<accession>A0A6L5P4H7</accession>
<proteinExistence type="predicted"/>
<sequence>MICMYAYEKLASEYPNININYHHKMPHHLAGLYLGDGDILLNPSVSNTKMYETLQEEIAHYDTTVGDIVTKDTIDSRKQEHRARSLAMTRAVSLDKLIYCHNHGLWELDEIADYCNVDVEYLTDAINNYRVKRGLTFAYKGYRFDLRKNVKIEKI</sequence>
<dbReference type="Proteomes" id="UP000472879">
    <property type="component" value="Unassembled WGS sequence"/>
</dbReference>